<feature type="region of interest" description="Disordered" evidence="1">
    <location>
        <begin position="1"/>
        <end position="53"/>
    </location>
</feature>
<feature type="compositionally biased region" description="Basic and acidic residues" evidence="1">
    <location>
        <begin position="1"/>
        <end position="11"/>
    </location>
</feature>
<organism evidence="2">
    <name type="scientific">Hordeum vulgare subsp. vulgare</name>
    <name type="common">Domesticated barley</name>
    <dbReference type="NCBI Taxonomy" id="112509"/>
    <lineage>
        <taxon>Eukaryota</taxon>
        <taxon>Viridiplantae</taxon>
        <taxon>Streptophyta</taxon>
        <taxon>Embryophyta</taxon>
        <taxon>Tracheophyta</taxon>
        <taxon>Spermatophyta</taxon>
        <taxon>Magnoliopsida</taxon>
        <taxon>Liliopsida</taxon>
        <taxon>Poales</taxon>
        <taxon>Poaceae</taxon>
        <taxon>BOP clade</taxon>
        <taxon>Pooideae</taxon>
        <taxon>Triticodae</taxon>
        <taxon>Triticeae</taxon>
        <taxon>Hordeinae</taxon>
        <taxon>Hordeum</taxon>
    </lineage>
</organism>
<dbReference type="AlphaFoldDB" id="F2DT45"/>
<accession>F2DT45</accession>
<reference evidence="2" key="1">
    <citation type="journal article" date="2011" name="Plant Physiol.">
        <title>Comprehensive sequence analysis of 24,783 barley full-length cDNAs derived from 12 clone libraries.</title>
        <authorList>
            <person name="Matsumoto T."/>
            <person name="Tanaka T."/>
            <person name="Sakai H."/>
            <person name="Amano N."/>
            <person name="Kanamori H."/>
            <person name="Kurita K."/>
            <person name="Kikuta A."/>
            <person name="Kamiya K."/>
            <person name="Yamamoto M."/>
            <person name="Ikawa H."/>
            <person name="Fujii N."/>
            <person name="Hori K."/>
            <person name="Itoh T."/>
            <person name="Sato K."/>
        </authorList>
    </citation>
    <scope>NUCLEOTIDE SEQUENCE</scope>
    <source>
        <tissue evidence="2">Shoot and root</tissue>
    </source>
</reference>
<name>F2DT45_HORVV</name>
<dbReference type="EMBL" id="AK367063">
    <property type="protein sequence ID" value="BAJ98266.1"/>
    <property type="molecule type" value="mRNA"/>
</dbReference>
<proteinExistence type="evidence at transcript level"/>
<evidence type="ECO:0000256" key="1">
    <source>
        <dbReference type="SAM" id="MobiDB-lite"/>
    </source>
</evidence>
<protein>
    <submittedName>
        <fullName evidence="2">Predicted protein</fullName>
    </submittedName>
</protein>
<sequence length="119" mass="12921">MPRRQGSEHAGRQSSVPLCRADTTSPRCRHGRPIGSHVGSSRRQPDPPPASPCLATRKPETCVPGGLQFANIGCEGSRGCRKHCTHVFFIFLLIDNHGAVHNCCGRVAQLCPVFAFFTL</sequence>
<feature type="compositionally biased region" description="Polar residues" evidence="1">
    <location>
        <begin position="12"/>
        <end position="26"/>
    </location>
</feature>
<evidence type="ECO:0000313" key="2">
    <source>
        <dbReference type="EMBL" id="BAJ98266.1"/>
    </source>
</evidence>